<proteinExistence type="predicted"/>
<feature type="transmembrane region" description="Helical" evidence="5">
    <location>
        <begin position="154"/>
        <end position="180"/>
    </location>
</feature>
<evidence type="ECO:0000313" key="8">
    <source>
        <dbReference type="Proteomes" id="UP000823915"/>
    </source>
</evidence>
<keyword evidence="2 5" id="KW-0812">Transmembrane</keyword>
<dbReference type="AlphaFoldDB" id="A0A9D1YBS9"/>
<keyword evidence="3 5" id="KW-1133">Transmembrane helix</keyword>
<dbReference type="EMBL" id="DXDU01000042">
    <property type="protein sequence ID" value="HIY26041.1"/>
    <property type="molecule type" value="Genomic_DNA"/>
</dbReference>
<reference evidence="7" key="1">
    <citation type="journal article" date="2021" name="PeerJ">
        <title>Extensive microbial diversity within the chicken gut microbiome revealed by metagenomics and culture.</title>
        <authorList>
            <person name="Gilroy R."/>
            <person name="Ravi A."/>
            <person name="Getino M."/>
            <person name="Pursley I."/>
            <person name="Horton D.L."/>
            <person name="Alikhan N.F."/>
            <person name="Baker D."/>
            <person name="Gharbi K."/>
            <person name="Hall N."/>
            <person name="Watson M."/>
            <person name="Adriaenssens E.M."/>
            <person name="Foster-Nyarko E."/>
            <person name="Jarju S."/>
            <person name="Secka A."/>
            <person name="Antonio M."/>
            <person name="Oren A."/>
            <person name="Chaudhuri R.R."/>
            <person name="La Ragione R."/>
            <person name="Hildebrand F."/>
            <person name="Pallen M.J."/>
        </authorList>
    </citation>
    <scope>NUCLEOTIDE SEQUENCE</scope>
    <source>
        <strain evidence="7">1282</strain>
    </source>
</reference>
<organism evidence="7 8">
    <name type="scientific">Candidatus Acutalibacter pullistercoris</name>
    <dbReference type="NCBI Taxonomy" id="2838418"/>
    <lineage>
        <taxon>Bacteria</taxon>
        <taxon>Bacillati</taxon>
        <taxon>Bacillota</taxon>
        <taxon>Clostridia</taxon>
        <taxon>Eubacteriales</taxon>
        <taxon>Acutalibacteraceae</taxon>
        <taxon>Acutalibacter</taxon>
    </lineage>
</organism>
<comment type="caution">
    <text evidence="7">The sequence shown here is derived from an EMBL/GenBank/DDBJ whole genome shotgun (WGS) entry which is preliminary data.</text>
</comment>
<evidence type="ECO:0000256" key="3">
    <source>
        <dbReference type="ARBA" id="ARBA00022989"/>
    </source>
</evidence>
<evidence type="ECO:0000256" key="4">
    <source>
        <dbReference type="ARBA" id="ARBA00023136"/>
    </source>
</evidence>
<keyword evidence="4 5" id="KW-0472">Membrane</keyword>
<feature type="transmembrane region" description="Helical" evidence="5">
    <location>
        <begin position="116"/>
        <end position="134"/>
    </location>
</feature>
<comment type="subcellular location">
    <subcellularLocation>
        <location evidence="1">Membrane</location>
        <topology evidence="1">Multi-pass membrane protein</topology>
    </subcellularLocation>
</comment>
<reference evidence="7" key="2">
    <citation type="submission" date="2021-04" db="EMBL/GenBank/DDBJ databases">
        <authorList>
            <person name="Gilroy R."/>
        </authorList>
    </citation>
    <scope>NUCLEOTIDE SEQUENCE</scope>
    <source>
        <strain evidence="7">1282</strain>
    </source>
</reference>
<gene>
    <name evidence="7" type="ORF">H9838_02570</name>
</gene>
<evidence type="ECO:0000256" key="1">
    <source>
        <dbReference type="ARBA" id="ARBA00004141"/>
    </source>
</evidence>
<dbReference type="InterPro" id="IPR025256">
    <property type="entry name" value="TM7S3/TM198-like_dom"/>
</dbReference>
<accession>A0A9D1YBS9</accession>
<dbReference type="Proteomes" id="UP000823915">
    <property type="component" value="Unassembled WGS sequence"/>
</dbReference>
<protein>
    <submittedName>
        <fullName evidence="7">TMEM198/TM7SF3 family protein</fullName>
    </submittedName>
</protein>
<dbReference type="GO" id="GO:0016020">
    <property type="term" value="C:membrane"/>
    <property type="evidence" value="ECO:0007669"/>
    <property type="project" value="UniProtKB-SubCell"/>
</dbReference>
<evidence type="ECO:0000313" key="7">
    <source>
        <dbReference type="EMBL" id="HIY26041.1"/>
    </source>
</evidence>
<sequence>MFQLDSFAQTMGALFTGTSQVLLAFGVVLSLLQCFFGYKLVKIWAAVTGFLVGWFIVFLVAFHFLENPGIAALIGVVGGVLLAMAAFFLYRIGIFVFCFFQGASLCLGLIPDWPGVVVGIIVGLAVAILAMKFMREVMIVSSALSGGFNAANGLLTLFSVTAGWPLWVLGILLTAAGIFVQWTTTGDRKDGTSL</sequence>
<evidence type="ECO:0000259" key="6">
    <source>
        <dbReference type="Pfam" id="PF13886"/>
    </source>
</evidence>
<evidence type="ECO:0000256" key="5">
    <source>
        <dbReference type="SAM" id="Phobius"/>
    </source>
</evidence>
<name>A0A9D1YBS9_9FIRM</name>
<feature type="transmembrane region" description="Helical" evidence="5">
    <location>
        <begin position="12"/>
        <end position="36"/>
    </location>
</feature>
<evidence type="ECO:0000256" key="2">
    <source>
        <dbReference type="ARBA" id="ARBA00022692"/>
    </source>
</evidence>
<feature type="transmembrane region" description="Helical" evidence="5">
    <location>
        <begin position="43"/>
        <end position="64"/>
    </location>
</feature>
<feature type="transmembrane region" description="Helical" evidence="5">
    <location>
        <begin position="70"/>
        <end position="89"/>
    </location>
</feature>
<dbReference type="Pfam" id="PF13886">
    <property type="entry name" value="TM7S3_TM198"/>
    <property type="match status" value="1"/>
</dbReference>
<feature type="domain" description="TM7S3/TM198-like" evidence="6">
    <location>
        <begin position="26"/>
        <end position="149"/>
    </location>
</feature>